<protein>
    <submittedName>
        <fullName evidence="7">Thiamine pyrophosphate-binding protein</fullName>
    </submittedName>
</protein>
<evidence type="ECO:0000259" key="5">
    <source>
        <dbReference type="Pfam" id="PF02775"/>
    </source>
</evidence>
<dbReference type="GO" id="GO:0003984">
    <property type="term" value="F:acetolactate synthase activity"/>
    <property type="evidence" value="ECO:0007669"/>
    <property type="project" value="TreeGrafter"/>
</dbReference>
<dbReference type="GO" id="GO:0009097">
    <property type="term" value="P:isoleucine biosynthetic process"/>
    <property type="evidence" value="ECO:0007669"/>
    <property type="project" value="TreeGrafter"/>
</dbReference>
<name>A0A845AAM7_9SPHN</name>
<evidence type="ECO:0000256" key="2">
    <source>
        <dbReference type="ARBA" id="ARBA00023052"/>
    </source>
</evidence>
<evidence type="ECO:0000259" key="4">
    <source>
        <dbReference type="Pfam" id="PF00205"/>
    </source>
</evidence>
<dbReference type="CDD" id="cd07035">
    <property type="entry name" value="TPP_PYR_POX_like"/>
    <property type="match status" value="1"/>
</dbReference>
<dbReference type="Proteomes" id="UP000439780">
    <property type="component" value="Unassembled WGS sequence"/>
</dbReference>
<dbReference type="NCBIfam" id="NF006052">
    <property type="entry name" value="PRK08199.1"/>
    <property type="match status" value="1"/>
</dbReference>
<evidence type="ECO:0000313" key="7">
    <source>
        <dbReference type="EMBL" id="MXP27300.1"/>
    </source>
</evidence>
<comment type="caution">
    <text evidence="7">The sequence shown here is derived from an EMBL/GenBank/DDBJ whole genome shotgun (WGS) entry which is preliminary data.</text>
</comment>
<dbReference type="FunFam" id="3.40.50.970:FF:000007">
    <property type="entry name" value="Acetolactate synthase"/>
    <property type="match status" value="1"/>
</dbReference>
<dbReference type="InterPro" id="IPR029035">
    <property type="entry name" value="DHS-like_NAD/FAD-binding_dom"/>
</dbReference>
<keyword evidence="8" id="KW-1185">Reference proteome</keyword>
<dbReference type="InterPro" id="IPR012001">
    <property type="entry name" value="Thiamin_PyroP_enz_TPP-bd_dom"/>
</dbReference>
<feature type="domain" description="Thiamine pyrophosphate enzyme N-terminal TPP-binding" evidence="6">
    <location>
        <begin position="14"/>
        <end position="127"/>
    </location>
</feature>
<dbReference type="InterPro" id="IPR012000">
    <property type="entry name" value="Thiamin_PyroP_enz_cen_dom"/>
</dbReference>
<evidence type="ECO:0000313" key="8">
    <source>
        <dbReference type="Proteomes" id="UP000439780"/>
    </source>
</evidence>
<dbReference type="Gene3D" id="3.40.50.1220">
    <property type="entry name" value="TPP-binding domain"/>
    <property type="match status" value="1"/>
</dbReference>
<comment type="similarity">
    <text evidence="1 3">Belongs to the TPP enzyme family.</text>
</comment>
<reference evidence="7 8" key="1">
    <citation type="submission" date="2019-12" db="EMBL/GenBank/DDBJ databases">
        <title>Genomic-based taxomic classification of the family Erythrobacteraceae.</title>
        <authorList>
            <person name="Xu L."/>
        </authorList>
    </citation>
    <scope>NUCLEOTIDE SEQUENCE [LARGE SCALE GENOMIC DNA]</scope>
    <source>
        <strain evidence="7 8">KEMB 9005-328</strain>
    </source>
</reference>
<dbReference type="Pfam" id="PF00205">
    <property type="entry name" value="TPP_enzyme_M"/>
    <property type="match status" value="1"/>
</dbReference>
<dbReference type="RefSeq" id="WP_160751604.1">
    <property type="nucleotide sequence ID" value="NZ_WTYA01000001.1"/>
</dbReference>
<dbReference type="PANTHER" id="PTHR18968">
    <property type="entry name" value="THIAMINE PYROPHOSPHATE ENZYMES"/>
    <property type="match status" value="1"/>
</dbReference>
<evidence type="ECO:0000256" key="3">
    <source>
        <dbReference type="RuleBase" id="RU362132"/>
    </source>
</evidence>
<feature type="domain" description="Thiamine pyrophosphate enzyme central" evidence="4">
    <location>
        <begin position="199"/>
        <end position="333"/>
    </location>
</feature>
<sequence length="560" mass="60024">MSEIRSPRPTPGAARLLVDCLIEQGCDRIFTVPGESFLPVLDALHGEDRIDVVTCRQEGGAAFMACADGTMTGRPGVCFVTRGPGATNASIGVHVAFQDSQPMILFVGDVDSSMRDREGFQELDFAAFFGPTSKWAARIDSAERIPEYIARAYATAISGRPGPVVLALPEDMLGEADVPGTPRPFVTRPAQAPCPDAMQAMMALIGDAASPVAIIGGAGWNPKAREYFQLFAERIGIPVATAFRRQDAISPSARVYAGNLGYGPNPQLVERVKSADLILAVGARLGEATTDGYAIPPILGSDRKLIHVHPDPDELNRVYPADLAICAGMDEFAESAALWDENDVISFDAGAQAHTEWLEWTTPKPNDHALDLGMCVQAMRDTLPADTVICNGAGNFSGWWHRFWKYEGFPSQLAPTAGAMGYGVPAAVAAARRLPDRTVVALAGDGDFLMNGQELATAVQHDCDMIVVIIDNGAYGTIRMHQEREFPTRISATQLKNPDFTALAAAYGAWSRKIRTTAEFTDALVEAKGRTGLRVLHCLIDVEQLAASGASISGLRQVKP</sequence>
<proteinExistence type="inferred from homology"/>
<dbReference type="GO" id="GO:0005948">
    <property type="term" value="C:acetolactate synthase complex"/>
    <property type="evidence" value="ECO:0007669"/>
    <property type="project" value="TreeGrafter"/>
</dbReference>
<organism evidence="7 8">
    <name type="scientific">Qipengyuania algicida</name>
    <dbReference type="NCBI Taxonomy" id="1836209"/>
    <lineage>
        <taxon>Bacteria</taxon>
        <taxon>Pseudomonadati</taxon>
        <taxon>Pseudomonadota</taxon>
        <taxon>Alphaproteobacteria</taxon>
        <taxon>Sphingomonadales</taxon>
        <taxon>Erythrobacteraceae</taxon>
        <taxon>Qipengyuania</taxon>
    </lineage>
</organism>
<evidence type="ECO:0000256" key="1">
    <source>
        <dbReference type="ARBA" id="ARBA00007812"/>
    </source>
</evidence>
<dbReference type="InterPro" id="IPR011766">
    <property type="entry name" value="TPP_enzyme_TPP-bd"/>
</dbReference>
<dbReference type="Pfam" id="PF02775">
    <property type="entry name" value="TPP_enzyme_C"/>
    <property type="match status" value="1"/>
</dbReference>
<dbReference type="SUPFAM" id="SSF52467">
    <property type="entry name" value="DHS-like NAD/FAD-binding domain"/>
    <property type="match status" value="1"/>
</dbReference>
<keyword evidence="2 3" id="KW-0786">Thiamine pyrophosphate</keyword>
<dbReference type="GO" id="GO:0030976">
    <property type="term" value="F:thiamine pyrophosphate binding"/>
    <property type="evidence" value="ECO:0007669"/>
    <property type="project" value="InterPro"/>
</dbReference>
<dbReference type="InterPro" id="IPR029061">
    <property type="entry name" value="THDP-binding"/>
</dbReference>
<dbReference type="OrthoDB" id="4494979at2"/>
<dbReference type="AlphaFoldDB" id="A0A845AAM7"/>
<dbReference type="GO" id="GO:0050660">
    <property type="term" value="F:flavin adenine dinucleotide binding"/>
    <property type="evidence" value="ECO:0007669"/>
    <property type="project" value="TreeGrafter"/>
</dbReference>
<dbReference type="CDD" id="cd00568">
    <property type="entry name" value="TPP_enzymes"/>
    <property type="match status" value="1"/>
</dbReference>
<gene>
    <name evidence="7" type="ORF">GRI58_00495</name>
</gene>
<dbReference type="SUPFAM" id="SSF52518">
    <property type="entry name" value="Thiamin diphosphate-binding fold (THDP-binding)"/>
    <property type="match status" value="2"/>
</dbReference>
<dbReference type="PANTHER" id="PTHR18968:SF120">
    <property type="entry name" value="ACETOLACTATE SYNTHASE LARGE SUBUNIT"/>
    <property type="match status" value="1"/>
</dbReference>
<accession>A0A845AAM7</accession>
<feature type="domain" description="Thiamine pyrophosphate enzyme TPP-binding" evidence="5">
    <location>
        <begin position="392"/>
        <end position="538"/>
    </location>
</feature>
<dbReference type="Pfam" id="PF02776">
    <property type="entry name" value="TPP_enzyme_N"/>
    <property type="match status" value="1"/>
</dbReference>
<evidence type="ECO:0000259" key="6">
    <source>
        <dbReference type="Pfam" id="PF02776"/>
    </source>
</evidence>
<dbReference type="GO" id="GO:0009099">
    <property type="term" value="P:L-valine biosynthetic process"/>
    <property type="evidence" value="ECO:0007669"/>
    <property type="project" value="TreeGrafter"/>
</dbReference>
<dbReference type="GO" id="GO:0000287">
    <property type="term" value="F:magnesium ion binding"/>
    <property type="evidence" value="ECO:0007669"/>
    <property type="project" value="InterPro"/>
</dbReference>
<dbReference type="InterPro" id="IPR045229">
    <property type="entry name" value="TPP_enz"/>
</dbReference>
<dbReference type="EMBL" id="WTYA01000001">
    <property type="protein sequence ID" value="MXP27300.1"/>
    <property type="molecule type" value="Genomic_DNA"/>
</dbReference>
<dbReference type="Gene3D" id="3.40.50.970">
    <property type="match status" value="2"/>
</dbReference>